<dbReference type="RefSeq" id="WP_306000259.1">
    <property type="nucleotide sequence ID" value="NZ_JASNFN010000014.1"/>
</dbReference>
<proteinExistence type="predicted"/>
<feature type="transmembrane region" description="Helical" evidence="1">
    <location>
        <begin position="26"/>
        <end position="48"/>
    </location>
</feature>
<dbReference type="EMBL" id="JASNFN010000014">
    <property type="protein sequence ID" value="MDP5183638.1"/>
    <property type="molecule type" value="Genomic_DNA"/>
</dbReference>
<name>A0ABT9IDI2_9ACTN</name>
<keyword evidence="1" id="KW-0472">Membrane</keyword>
<sequence>MTQGPFLYDDAPAPLHTGAPRNRQGWLIGLLVGTVVLAFAMVGVLYLVRGAPADQAEEVTGVFLAALADGDTETAYGLLCEEEQARLNATGMEDEYLRPGAAEVAEVQDDAREGARVQQVTVRWEGGGSVQLAVVNEDGPRICGIS</sequence>
<comment type="caution">
    <text evidence="2">The sequence shown here is derived from an EMBL/GenBank/DDBJ whole genome shotgun (WGS) entry which is preliminary data.</text>
</comment>
<keyword evidence="1" id="KW-0812">Transmembrane</keyword>
<reference evidence="3" key="1">
    <citation type="submission" date="2023-05" db="EMBL/GenBank/DDBJ databases">
        <title>Draft genome of Pseudofrankia sp. BMG5.37.</title>
        <authorList>
            <person name="Gtari M."/>
            <person name="Ghodhbane F."/>
            <person name="Sbissi I."/>
        </authorList>
    </citation>
    <scope>NUCLEOTIDE SEQUENCE [LARGE SCALE GENOMIC DNA]</scope>
    <source>
        <strain evidence="3">BMG 814</strain>
    </source>
</reference>
<organism evidence="2 3">
    <name type="scientific">Blastococcus carthaginiensis</name>
    <dbReference type="NCBI Taxonomy" id="3050034"/>
    <lineage>
        <taxon>Bacteria</taxon>
        <taxon>Bacillati</taxon>
        <taxon>Actinomycetota</taxon>
        <taxon>Actinomycetes</taxon>
        <taxon>Geodermatophilales</taxon>
        <taxon>Geodermatophilaceae</taxon>
        <taxon>Blastococcus</taxon>
    </lineage>
</organism>
<gene>
    <name evidence="2" type="ORF">QOZ88_13415</name>
</gene>
<protein>
    <recommendedName>
        <fullName evidence="4">DUF4878 domain-containing protein</fullName>
    </recommendedName>
</protein>
<accession>A0ABT9IDI2</accession>
<keyword evidence="1" id="KW-1133">Transmembrane helix</keyword>
<evidence type="ECO:0000256" key="1">
    <source>
        <dbReference type="SAM" id="Phobius"/>
    </source>
</evidence>
<evidence type="ECO:0008006" key="4">
    <source>
        <dbReference type="Google" id="ProtNLM"/>
    </source>
</evidence>
<dbReference type="Proteomes" id="UP001233673">
    <property type="component" value="Unassembled WGS sequence"/>
</dbReference>
<keyword evidence="3" id="KW-1185">Reference proteome</keyword>
<evidence type="ECO:0000313" key="3">
    <source>
        <dbReference type="Proteomes" id="UP001233673"/>
    </source>
</evidence>
<evidence type="ECO:0000313" key="2">
    <source>
        <dbReference type="EMBL" id="MDP5183638.1"/>
    </source>
</evidence>